<evidence type="ECO:0000313" key="4">
    <source>
        <dbReference type="EMBL" id="PKK91940.1"/>
    </source>
</evidence>
<protein>
    <recommendedName>
        <fullName evidence="3">Zinc-ribbon domain-containing protein</fullName>
    </recommendedName>
</protein>
<accession>A0A2N1PUD5</accession>
<feature type="compositionally biased region" description="Basic and acidic residues" evidence="1">
    <location>
        <begin position="80"/>
        <end position="89"/>
    </location>
</feature>
<feature type="chain" id="PRO_5014800342" description="Zinc-ribbon domain-containing protein" evidence="2">
    <location>
        <begin position="25"/>
        <end position="221"/>
    </location>
</feature>
<keyword evidence="2" id="KW-0732">Signal</keyword>
<dbReference type="Pfam" id="PF13240">
    <property type="entry name" value="Zn_Ribbon_1"/>
    <property type="match status" value="1"/>
</dbReference>
<evidence type="ECO:0000256" key="2">
    <source>
        <dbReference type="SAM" id="SignalP"/>
    </source>
</evidence>
<feature type="region of interest" description="Disordered" evidence="1">
    <location>
        <begin position="196"/>
        <end position="221"/>
    </location>
</feature>
<feature type="region of interest" description="Disordered" evidence="1">
    <location>
        <begin position="55"/>
        <end position="128"/>
    </location>
</feature>
<name>A0A2N1PUD5_9BACT</name>
<sequence>MKKNLIQGIIAVLLLLVATGSALALFCPKCGQSNNDTYSFCVKCGNALQEARTLIESEPRGSMDTDTGPSSRKSSSSSFRFDDSSKGESDVLQSAETDTPGTPLGRDDLLGSEEKSLLDRPELKTILNGGGMNGMSQPAMEELMNDPNMGQVYERYKDKGYQKKLLEGLKFINEDGENMEMNDSIRQLEGLFEMLNSAGGSEEGPGSDLLPGGEDLLDIMD</sequence>
<feature type="compositionally biased region" description="Basic and acidic residues" evidence="1">
    <location>
        <begin position="105"/>
        <end position="123"/>
    </location>
</feature>
<evidence type="ECO:0000256" key="1">
    <source>
        <dbReference type="SAM" id="MobiDB-lite"/>
    </source>
</evidence>
<dbReference type="InterPro" id="IPR026870">
    <property type="entry name" value="Zinc_ribbon_dom"/>
</dbReference>
<feature type="compositionally biased region" description="Polar residues" evidence="1">
    <location>
        <begin position="91"/>
        <end position="100"/>
    </location>
</feature>
<reference evidence="4 5" key="1">
    <citation type="journal article" date="2017" name="ISME J.">
        <title>Potential for microbial H2 and metal transformations associated with novel bacteria and archaea in deep terrestrial subsurface sediments.</title>
        <authorList>
            <person name="Hernsdorf A.W."/>
            <person name="Amano Y."/>
            <person name="Miyakawa K."/>
            <person name="Ise K."/>
            <person name="Suzuki Y."/>
            <person name="Anantharaman K."/>
            <person name="Probst A."/>
            <person name="Burstein D."/>
            <person name="Thomas B.C."/>
            <person name="Banfield J.F."/>
        </authorList>
    </citation>
    <scope>NUCLEOTIDE SEQUENCE [LARGE SCALE GENOMIC DNA]</scope>
    <source>
        <strain evidence="4">HGW-Wallbacteria-1</strain>
    </source>
</reference>
<dbReference type="EMBL" id="PGXC01000001">
    <property type="protein sequence ID" value="PKK91940.1"/>
    <property type="molecule type" value="Genomic_DNA"/>
</dbReference>
<proteinExistence type="predicted"/>
<organism evidence="4 5">
    <name type="scientific">Candidatus Wallbacteria bacterium HGW-Wallbacteria-1</name>
    <dbReference type="NCBI Taxonomy" id="2013854"/>
    <lineage>
        <taxon>Bacteria</taxon>
        <taxon>Candidatus Walliibacteriota</taxon>
    </lineage>
</organism>
<evidence type="ECO:0000313" key="5">
    <source>
        <dbReference type="Proteomes" id="UP000233256"/>
    </source>
</evidence>
<feature type="signal peptide" evidence="2">
    <location>
        <begin position="1"/>
        <end position="24"/>
    </location>
</feature>
<evidence type="ECO:0000259" key="3">
    <source>
        <dbReference type="Pfam" id="PF13240"/>
    </source>
</evidence>
<gene>
    <name evidence="4" type="ORF">CVV64_00500</name>
</gene>
<dbReference type="Proteomes" id="UP000233256">
    <property type="component" value="Unassembled WGS sequence"/>
</dbReference>
<feature type="domain" description="Zinc-ribbon" evidence="3">
    <location>
        <begin position="26"/>
        <end position="48"/>
    </location>
</feature>
<feature type="compositionally biased region" description="Low complexity" evidence="1">
    <location>
        <begin position="70"/>
        <end position="79"/>
    </location>
</feature>
<comment type="caution">
    <text evidence="4">The sequence shown here is derived from an EMBL/GenBank/DDBJ whole genome shotgun (WGS) entry which is preliminary data.</text>
</comment>
<dbReference type="AlphaFoldDB" id="A0A2N1PUD5"/>